<gene>
    <name evidence="1" type="ORF">D1627_02095</name>
</gene>
<dbReference type="Proteomes" id="UP000266005">
    <property type="component" value="Unassembled WGS sequence"/>
</dbReference>
<evidence type="ECO:0000313" key="2">
    <source>
        <dbReference type="Proteomes" id="UP000266005"/>
    </source>
</evidence>
<evidence type="ECO:0000313" key="1">
    <source>
        <dbReference type="EMBL" id="RIJ42669.1"/>
    </source>
</evidence>
<dbReference type="EMBL" id="QWGE01000001">
    <property type="protein sequence ID" value="RIJ42669.1"/>
    <property type="molecule type" value="Genomic_DNA"/>
</dbReference>
<dbReference type="AlphaFoldDB" id="A0A399SIF7"/>
<comment type="caution">
    <text evidence="1">The sequence shown here is derived from an EMBL/GenBank/DDBJ whole genome shotgun (WGS) entry which is preliminary data.</text>
</comment>
<keyword evidence="2" id="KW-1185">Reference proteome</keyword>
<accession>A0A399SIF7</accession>
<reference evidence="2" key="1">
    <citation type="submission" date="2018-08" db="EMBL/GenBank/DDBJ databases">
        <title>Mucilaginibacter sp. MYSH2.</title>
        <authorList>
            <person name="Seo T."/>
        </authorList>
    </citation>
    <scope>NUCLEOTIDE SEQUENCE [LARGE SCALE GENOMIC DNA]</scope>
    <source>
        <strain evidence="2">KIRAN</strain>
    </source>
</reference>
<proteinExistence type="predicted"/>
<protein>
    <submittedName>
        <fullName evidence="1">Uncharacterized protein</fullName>
    </submittedName>
</protein>
<organism evidence="1 2">
    <name type="scientific">Pontibacter oryzae</name>
    <dbReference type="NCBI Taxonomy" id="2304593"/>
    <lineage>
        <taxon>Bacteria</taxon>
        <taxon>Pseudomonadati</taxon>
        <taxon>Bacteroidota</taxon>
        <taxon>Cytophagia</taxon>
        <taxon>Cytophagales</taxon>
        <taxon>Hymenobacteraceae</taxon>
        <taxon>Pontibacter</taxon>
    </lineage>
</organism>
<name>A0A399SIF7_9BACT</name>
<sequence length="190" mass="22745">MKSNGLALLKQDKPYTKLLQHILIDNDYYSKSVPLPSIKELAKALGLNYAELRRQILEVYDDLGLGDEVVPTFSFPKVRYTFMLRGMTKDKYLYLEVDQLPVMPRVGENINLPFFSAYMRTTQFYVENVEHEFTDGLQEVVFSLREGYFNSYWHYRKDKALEEDEIDILEYYRMDKYDLKKRLNVGRRWY</sequence>